<dbReference type="SUPFAM" id="SSF54593">
    <property type="entry name" value="Glyoxalase/Bleomycin resistance protein/Dihydroxybiphenyl dioxygenase"/>
    <property type="match status" value="1"/>
</dbReference>
<name>A0ABW2XDG5_9ACTN</name>
<dbReference type="Proteomes" id="UP001597063">
    <property type="component" value="Unassembled WGS sequence"/>
</dbReference>
<sequence>MTTDTAALLNIRALSACISVDDLDACAGWYAEHLGFEVAQSHALPEIGARVAYLEGHGLRLELAEQYGARRAPERPDPPEHAIVHGISQITFYVADLDTVQDYARRAGLTVAMEKAALPELGVTAFFVRDPEGNLIEFIELTKPPQERRSTMSTGGTT</sequence>
<dbReference type="PANTHER" id="PTHR43048">
    <property type="entry name" value="METHYLMALONYL-COA EPIMERASE"/>
    <property type="match status" value="1"/>
</dbReference>
<dbReference type="InterPro" id="IPR037523">
    <property type="entry name" value="VOC_core"/>
</dbReference>
<evidence type="ECO:0000256" key="1">
    <source>
        <dbReference type="ARBA" id="ARBA00022723"/>
    </source>
</evidence>
<keyword evidence="1" id="KW-0479">Metal-binding</keyword>
<dbReference type="RefSeq" id="WP_131758906.1">
    <property type="nucleotide sequence ID" value="NZ_CAACUY010000063.1"/>
</dbReference>
<evidence type="ECO:0000313" key="3">
    <source>
        <dbReference type="EMBL" id="MFD0683464.1"/>
    </source>
</evidence>
<evidence type="ECO:0000313" key="4">
    <source>
        <dbReference type="Proteomes" id="UP001597063"/>
    </source>
</evidence>
<dbReference type="InterPro" id="IPR029068">
    <property type="entry name" value="Glyas_Bleomycin-R_OHBP_Dase"/>
</dbReference>
<accession>A0ABW2XDG5</accession>
<dbReference type="Gene3D" id="3.10.180.10">
    <property type="entry name" value="2,3-Dihydroxybiphenyl 1,2-Dioxygenase, domain 1"/>
    <property type="match status" value="1"/>
</dbReference>
<proteinExistence type="predicted"/>
<comment type="caution">
    <text evidence="3">The sequence shown here is derived from an EMBL/GenBank/DDBJ whole genome shotgun (WGS) entry which is preliminary data.</text>
</comment>
<dbReference type="EMBL" id="JBHTGP010000003">
    <property type="protein sequence ID" value="MFD0683464.1"/>
    <property type="molecule type" value="Genomic_DNA"/>
</dbReference>
<dbReference type="InterPro" id="IPR004360">
    <property type="entry name" value="Glyas_Fos-R_dOase_dom"/>
</dbReference>
<feature type="domain" description="VOC" evidence="2">
    <location>
        <begin position="12"/>
        <end position="141"/>
    </location>
</feature>
<dbReference type="CDD" id="cd06587">
    <property type="entry name" value="VOC"/>
    <property type="match status" value="1"/>
</dbReference>
<dbReference type="InterPro" id="IPR051785">
    <property type="entry name" value="MMCE/EMCE_epimerase"/>
</dbReference>
<protein>
    <submittedName>
        <fullName evidence="3">VOC family protein</fullName>
    </submittedName>
</protein>
<organism evidence="3 4">
    <name type="scientific">Actinomadura fibrosa</name>
    <dbReference type="NCBI Taxonomy" id="111802"/>
    <lineage>
        <taxon>Bacteria</taxon>
        <taxon>Bacillati</taxon>
        <taxon>Actinomycetota</taxon>
        <taxon>Actinomycetes</taxon>
        <taxon>Streptosporangiales</taxon>
        <taxon>Thermomonosporaceae</taxon>
        <taxon>Actinomadura</taxon>
    </lineage>
</organism>
<reference evidence="4" key="1">
    <citation type="journal article" date="2019" name="Int. J. Syst. Evol. Microbiol.">
        <title>The Global Catalogue of Microorganisms (GCM) 10K type strain sequencing project: providing services to taxonomists for standard genome sequencing and annotation.</title>
        <authorList>
            <consortium name="The Broad Institute Genomics Platform"/>
            <consortium name="The Broad Institute Genome Sequencing Center for Infectious Disease"/>
            <person name="Wu L."/>
            <person name="Ma J."/>
        </authorList>
    </citation>
    <scope>NUCLEOTIDE SEQUENCE [LARGE SCALE GENOMIC DNA]</scope>
    <source>
        <strain evidence="4">JCM 9371</strain>
    </source>
</reference>
<dbReference type="PANTHER" id="PTHR43048:SF5">
    <property type="entry name" value="BLR5325 PROTEIN"/>
    <property type="match status" value="1"/>
</dbReference>
<dbReference type="PROSITE" id="PS51819">
    <property type="entry name" value="VOC"/>
    <property type="match status" value="1"/>
</dbReference>
<dbReference type="Pfam" id="PF00903">
    <property type="entry name" value="Glyoxalase"/>
    <property type="match status" value="1"/>
</dbReference>
<keyword evidence="4" id="KW-1185">Reference proteome</keyword>
<evidence type="ECO:0000259" key="2">
    <source>
        <dbReference type="PROSITE" id="PS51819"/>
    </source>
</evidence>
<gene>
    <name evidence="3" type="ORF">ACFQZM_03050</name>
</gene>